<evidence type="ECO:0000256" key="5">
    <source>
        <dbReference type="SAM" id="MobiDB-lite"/>
    </source>
</evidence>
<evidence type="ECO:0000256" key="2">
    <source>
        <dbReference type="ARBA" id="ARBA00024446"/>
    </source>
</evidence>
<reference evidence="7" key="1">
    <citation type="submission" date="2019-04" db="EMBL/GenBank/DDBJ databases">
        <title>Evolution of Biomass-Degrading Anaerobic Consortia Revealed by Metagenomics.</title>
        <authorList>
            <person name="Peng X."/>
        </authorList>
    </citation>
    <scope>NUCLEOTIDE SEQUENCE</scope>
    <source>
        <strain evidence="7">SIG254</strain>
    </source>
</reference>
<keyword evidence="2" id="KW-1283">Bacterial microcompartment</keyword>
<dbReference type="CDD" id="cd07045">
    <property type="entry name" value="BMC_CcmK_like"/>
    <property type="match status" value="1"/>
</dbReference>
<comment type="subcellular location">
    <subcellularLocation>
        <location evidence="1">Bacterial microcompartment</location>
    </subcellularLocation>
</comment>
<dbReference type="InterPro" id="IPR050575">
    <property type="entry name" value="BMC_shell"/>
</dbReference>
<evidence type="ECO:0000256" key="1">
    <source>
        <dbReference type="ARBA" id="ARBA00024322"/>
    </source>
</evidence>
<dbReference type="InterPro" id="IPR037233">
    <property type="entry name" value="CcmK-like_sf"/>
</dbReference>
<dbReference type="Gene3D" id="3.30.70.1710">
    <property type="match status" value="1"/>
</dbReference>
<evidence type="ECO:0000313" key="7">
    <source>
        <dbReference type="EMBL" id="MBE6059097.1"/>
    </source>
</evidence>
<keyword evidence="4" id="KW-0175">Coiled coil</keyword>
<feature type="domain" description="BMC" evidence="6">
    <location>
        <begin position="4"/>
        <end position="88"/>
    </location>
</feature>
<evidence type="ECO:0000313" key="8">
    <source>
        <dbReference type="Proteomes" id="UP000768462"/>
    </source>
</evidence>
<sequence>MSKALGLVEVRGYVAAVEAADSALKAANVTLIGLEKIKGGITTIKIIGDVGAVKAAVDAARASVESLGTFRTAHVIPRVDSQVEDLFFEGHKKSQEVSIESSSEKRDTKDKEKTETPVKKKEEALVKKKVETSEVGIVEKVTEEKSEAKEEAKEENKEVEPQINNIEEIKKNDFKDNIDYNSMKVEELRRLVRILKIPNMTNKQIKFAKKDVLIKTILEYNKAGEK</sequence>
<comment type="similarity">
    <text evidence="3">Belongs to the bacterial microcompartments protein family.</text>
</comment>
<name>A0A927ZHY9_9CLOT</name>
<dbReference type="AlphaFoldDB" id="A0A927ZHY9"/>
<evidence type="ECO:0000256" key="3">
    <source>
        <dbReference type="PROSITE-ProRule" id="PRU01278"/>
    </source>
</evidence>
<protein>
    <submittedName>
        <fullName evidence="7">BMC domain-containing protein</fullName>
    </submittedName>
</protein>
<dbReference type="PANTHER" id="PTHR33941">
    <property type="entry name" value="PROPANEDIOL UTILIZATION PROTEIN PDUA"/>
    <property type="match status" value="1"/>
</dbReference>
<dbReference type="PROSITE" id="PS51930">
    <property type="entry name" value="BMC_2"/>
    <property type="match status" value="1"/>
</dbReference>
<dbReference type="InterPro" id="IPR044872">
    <property type="entry name" value="CcmK/CsoS1_BMC"/>
</dbReference>
<dbReference type="PANTHER" id="PTHR33941:SF11">
    <property type="entry name" value="BACTERIAL MICROCOMPARTMENT SHELL PROTEIN PDUJ"/>
    <property type="match status" value="1"/>
</dbReference>
<gene>
    <name evidence="7" type="ORF">E7215_02820</name>
</gene>
<evidence type="ECO:0000259" key="6">
    <source>
        <dbReference type="PROSITE" id="PS51930"/>
    </source>
</evidence>
<dbReference type="Pfam" id="PF00936">
    <property type="entry name" value="BMC"/>
    <property type="match status" value="1"/>
</dbReference>
<dbReference type="SMART" id="SM00877">
    <property type="entry name" value="BMC"/>
    <property type="match status" value="1"/>
</dbReference>
<organism evidence="7 8">
    <name type="scientific">Clostridium sulfidigenes</name>
    <dbReference type="NCBI Taxonomy" id="318464"/>
    <lineage>
        <taxon>Bacteria</taxon>
        <taxon>Bacillati</taxon>
        <taxon>Bacillota</taxon>
        <taxon>Clostridia</taxon>
        <taxon>Eubacteriales</taxon>
        <taxon>Clostridiaceae</taxon>
        <taxon>Clostridium</taxon>
    </lineage>
</organism>
<proteinExistence type="inferred from homology"/>
<feature type="compositionally biased region" description="Basic and acidic residues" evidence="5">
    <location>
        <begin position="102"/>
        <end position="118"/>
    </location>
</feature>
<dbReference type="SUPFAM" id="SSF143414">
    <property type="entry name" value="CcmK-like"/>
    <property type="match status" value="1"/>
</dbReference>
<feature type="region of interest" description="Disordered" evidence="5">
    <location>
        <begin position="97"/>
        <end position="118"/>
    </location>
</feature>
<dbReference type="EMBL" id="SVCM01000031">
    <property type="protein sequence ID" value="MBE6059097.1"/>
    <property type="molecule type" value="Genomic_DNA"/>
</dbReference>
<dbReference type="Proteomes" id="UP000768462">
    <property type="component" value="Unassembled WGS sequence"/>
</dbReference>
<feature type="coiled-coil region" evidence="4">
    <location>
        <begin position="138"/>
        <end position="169"/>
    </location>
</feature>
<evidence type="ECO:0000256" key="4">
    <source>
        <dbReference type="SAM" id="Coils"/>
    </source>
</evidence>
<comment type="caution">
    <text evidence="7">The sequence shown here is derived from an EMBL/GenBank/DDBJ whole genome shotgun (WGS) entry which is preliminary data.</text>
</comment>
<dbReference type="GO" id="GO:0031469">
    <property type="term" value="C:bacterial microcompartment"/>
    <property type="evidence" value="ECO:0007669"/>
    <property type="project" value="UniProtKB-SubCell"/>
</dbReference>
<dbReference type="InterPro" id="IPR000249">
    <property type="entry name" value="BMC_dom"/>
</dbReference>
<accession>A0A927ZHY9</accession>